<evidence type="ECO:0000313" key="2">
    <source>
        <dbReference type="EMBL" id="VDI23772.1"/>
    </source>
</evidence>
<proteinExistence type="predicted"/>
<organism evidence="2 3">
    <name type="scientific">Mytilus galloprovincialis</name>
    <name type="common">Mediterranean mussel</name>
    <dbReference type="NCBI Taxonomy" id="29158"/>
    <lineage>
        <taxon>Eukaryota</taxon>
        <taxon>Metazoa</taxon>
        <taxon>Spiralia</taxon>
        <taxon>Lophotrochozoa</taxon>
        <taxon>Mollusca</taxon>
        <taxon>Bivalvia</taxon>
        <taxon>Autobranchia</taxon>
        <taxon>Pteriomorphia</taxon>
        <taxon>Mytilida</taxon>
        <taxon>Mytiloidea</taxon>
        <taxon>Mytilidae</taxon>
        <taxon>Mytilinae</taxon>
        <taxon>Mytilus</taxon>
    </lineage>
</organism>
<name>A0A8B6DT91_MYTGA</name>
<sequence length="353" mass="39673">MDHRDALKGFRPRSTMESVIPRMSLVDHFSGVEGVRSRLLNKNRENQSEDSKSESRLQNSENNLEDSESRTHKIDSRLEQTDSSFLKNRNWFASINTSAKSGSSFQGEGNEVKKLQIELSEKDMKFVVPVSKLIIRMGALSLETFGDVRKSMIHKVLKEECPDLSSVDCIKEVKSKLKSSKGTTIRISTIKKIIPKSKAEESEKKRKSLVKKQQNVADCMSSNMNTCQALVKPDCSKSGLQKSTGIKKALIKALWYTFEDIQLQDVEEQLNSLGLLCSDIKNIQPDISKNIKFAVFEFAGVKFQAPVSSGKDYLAYVANAVVGKAMRLFPSIRHMIVCEEKYGFTPDDLKAET</sequence>
<dbReference type="OrthoDB" id="10412173at2759"/>
<dbReference type="Proteomes" id="UP000596742">
    <property type="component" value="Unassembled WGS sequence"/>
</dbReference>
<protein>
    <submittedName>
        <fullName evidence="2">Uncharacterized protein</fullName>
    </submittedName>
</protein>
<evidence type="ECO:0000313" key="3">
    <source>
        <dbReference type="Proteomes" id="UP000596742"/>
    </source>
</evidence>
<evidence type="ECO:0000256" key="1">
    <source>
        <dbReference type="SAM" id="MobiDB-lite"/>
    </source>
</evidence>
<accession>A0A8B6DT91</accession>
<comment type="caution">
    <text evidence="2">The sequence shown here is derived from an EMBL/GenBank/DDBJ whole genome shotgun (WGS) entry which is preliminary data.</text>
</comment>
<keyword evidence="3" id="KW-1185">Reference proteome</keyword>
<dbReference type="EMBL" id="UYJE01003966">
    <property type="protein sequence ID" value="VDI23772.1"/>
    <property type="molecule type" value="Genomic_DNA"/>
</dbReference>
<reference evidence="2" key="1">
    <citation type="submission" date="2018-11" db="EMBL/GenBank/DDBJ databases">
        <authorList>
            <person name="Alioto T."/>
            <person name="Alioto T."/>
        </authorList>
    </citation>
    <scope>NUCLEOTIDE SEQUENCE</scope>
</reference>
<feature type="compositionally biased region" description="Basic and acidic residues" evidence="1">
    <location>
        <begin position="42"/>
        <end position="55"/>
    </location>
</feature>
<feature type="region of interest" description="Disordered" evidence="1">
    <location>
        <begin position="38"/>
        <end position="74"/>
    </location>
</feature>
<gene>
    <name evidence="2" type="ORF">MGAL_10B083309</name>
</gene>
<dbReference type="AlphaFoldDB" id="A0A8B6DT91"/>